<dbReference type="AlphaFoldDB" id="A0A368FG72"/>
<gene>
    <name evidence="1" type="ORF">ANCCAN_22992</name>
</gene>
<evidence type="ECO:0000313" key="1">
    <source>
        <dbReference type="EMBL" id="RCN31231.1"/>
    </source>
</evidence>
<comment type="caution">
    <text evidence="1">The sequence shown here is derived from an EMBL/GenBank/DDBJ whole genome shotgun (WGS) entry which is preliminary data.</text>
</comment>
<protein>
    <submittedName>
        <fullName evidence="1">Uncharacterized protein</fullName>
    </submittedName>
</protein>
<evidence type="ECO:0000313" key="2">
    <source>
        <dbReference type="Proteomes" id="UP000252519"/>
    </source>
</evidence>
<proteinExistence type="predicted"/>
<dbReference type="Proteomes" id="UP000252519">
    <property type="component" value="Unassembled WGS sequence"/>
</dbReference>
<dbReference type="EMBL" id="JOJR01001351">
    <property type="protein sequence ID" value="RCN31231.1"/>
    <property type="molecule type" value="Genomic_DNA"/>
</dbReference>
<accession>A0A368FG72</accession>
<organism evidence="1 2">
    <name type="scientific">Ancylostoma caninum</name>
    <name type="common">Dog hookworm</name>
    <dbReference type="NCBI Taxonomy" id="29170"/>
    <lineage>
        <taxon>Eukaryota</taxon>
        <taxon>Metazoa</taxon>
        <taxon>Ecdysozoa</taxon>
        <taxon>Nematoda</taxon>
        <taxon>Chromadorea</taxon>
        <taxon>Rhabditida</taxon>
        <taxon>Rhabditina</taxon>
        <taxon>Rhabditomorpha</taxon>
        <taxon>Strongyloidea</taxon>
        <taxon>Ancylostomatidae</taxon>
        <taxon>Ancylostomatinae</taxon>
        <taxon>Ancylostoma</taxon>
    </lineage>
</organism>
<name>A0A368FG72_ANCCA</name>
<reference evidence="1 2" key="1">
    <citation type="submission" date="2014-10" db="EMBL/GenBank/DDBJ databases">
        <title>Draft genome of the hookworm Ancylostoma caninum.</title>
        <authorList>
            <person name="Mitreva M."/>
        </authorList>
    </citation>
    <scope>NUCLEOTIDE SEQUENCE [LARGE SCALE GENOMIC DNA]</scope>
    <source>
        <strain evidence="1 2">Baltimore</strain>
    </source>
</reference>
<keyword evidence="2" id="KW-1185">Reference proteome</keyword>
<sequence length="27" mass="3155">MRSHFSLFGKRAWKYAVQRLVDAENSG</sequence>